<evidence type="ECO:0000313" key="1">
    <source>
        <dbReference type="EMBL" id="EWS75200.1"/>
    </source>
</evidence>
<accession>W7X735</accession>
<keyword evidence="2" id="KW-1185">Reference proteome</keyword>
<reference evidence="2" key="1">
    <citation type="journal article" date="2006" name="PLoS Biol.">
        <title>Macronuclear genome sequence of the ciliate Tetrahymena thermophila, a model eukaryote.</title>
        <authorList>
            <person name="Eisen J.A."/>
            <person name="Coyne R.S."/>
            <person name="Wu M."/>
            <person name="Wu D."/>
            <person name="Thiagarajan M."/>
            <person name="Wortman J.R."/>
            <person name="Badger J.H."/>
            <person name="Ren Q."/>
            <person name="Amedeo P."/>
            <person name="Jones K.M."/>
            <person name="Tallon L.J."/>
            <person name="Delcher A.L."/>
            <person name="Salzberg S.L."/>
            <person name="Silva J.C."/>
            <person name="Haas B.J."/>
            <person name="Majoros W.H."/>
            <person name="Farzad M."/>
            <person name="Carlton J.M."/>
            <person name="Smith R.K. Jr."/>
            <person name="Garg J."/>
            <person name="Pearlman R.E."/>
            <person name="Karrer K.M."/>
            <person name="Sun L."/>
            <person name="Manning G."/>
            <person name="Elde N.C."/>
            <person name="Turkewitz A.P."/>
            <person name="Asai D.J."/>
            <person name="Wilkes D.E."/>
            <person name="Wang Y."/>
            <person name="Cai H."/>
            <person name="Collins K."/>
            <person name="Stewart B.A."/>
            <person name="Lee S.R."/>
            <person name="Wilamowska K."/>
            <person name="Weinberg Z."/>
            <person name="Ruzzo W.L."/>
            <person name="Wloga D."/>
            <person name="Gaertig J."/>
            <person name="Frankel J."/>
            <person name="Tsao C.-C."/>
            <person name="Gorovsky M.A."/>
            <person name="Keeling P.J."/>
            <person name="Waller R.F."/>
            <person name="Patron N.J."/>
            <person name="Cherry J.M."/>
            <person name="Stover N.A."/>
            <person name="Krieger C.J."/>
            <person name="del Toro C."/>
            <person name="Ryder H.F."/>
            <person name="Williamson S.C."/>
            <person name="Barbeau R.A."/>
            <person name="Hamilton E.P."/>
            <person name="Orias E."/>
        </authorList>
    </citation>
    <scope>NUCLEOTIDE SEQUENCE [LARGE SCALE GENOMIC DNA]</scope>
    <source>
        <strain evidence="2">SB210</strain>
    </source>
</reference>
<gene>
    <name evidence="1" type="ORF">TTHERM_000091449</name>
</gene>
<proteinExistence type="predicted"/>
<dbReference type="Proteomes" id="UP000009168">
    <property type="component" value="Unassembled WGS sequence"/>
</dbReference>
<evidence type="ECO:0000313" key="2">
    <source>
        <dbReference type="Proteomes" id="UP000009168"/>
    </source>
</evidence>
<sequence length="148" mass="18013">MLRLMSQYIFQLNLWKSIKKKVFEEKYLLALIPTHNKQLTQFIQIITNLIYSNKLQQLYQQRCLKQLLNFLEELYVVENSITLSSLIFRCYYFGNLKKHLNFKAMVFYSYDFNYCHDSILLAKFLEKESQQHEQLKNNYKTLPYSLIK</sequence>
<dbReference type="GeneID" id="24437227"/>
<dbReference type="AlphaFoldDB" id="W7X735"/>
<protein>
    <submittedName>
        <fullName evidence="1">Uncharacterized protein</fullName>
    </submittedName>
</protein>
<name>W7X735_TETTS</name>
<dbReference type="EMBL" id="GG662749">
    <property type="protein sequence ID" value="EWS75200.1"/>
    <property type="molecule type" value="Genomic_DNA"/>
</dbReference>
<organism evidence="1 2">
    <name type="scientific">Tetrahymena thermophila (strain SB210)</name>
    <dbReference type="NCBI Taxonomy" id="312017"/>
    <lineage>
        <taxon>Eukaryota</taxon>
        <taxon>Sar</taxon>
        <taxon>Alveolata</taxon>
        <taxon>Ciliophora</taxon>
        <taxon>Intramacronucleata</taxon>
        <taxon>Oligohymenophorea</taxon>
        <taxon>Hymenostomatida</taxon>
        <taxon>Tetrahymenina</taxon>
        <taxon>Tetrahymenidae</taxon>
        <taxon>Tetrahymena</taxon>
    </lineage>
</organism>
<dbReference type="InParanoid" id="W7X735"/>
<dbReference type="RefSeq" id="XP_012652191.1">
    <property type="nucleotide sequence ID" value="XM_012796737.1"/>
</dbReference>
<dbReference type="KEGG" id="tet:TTHERM_000091449"/>